<keyword evidence="2 4" id="KW-0238">DNA-binding</keyword>
<dbReference type="Pfam" id="PF00440">
    <property type="entry name" value="TetR_N"/>
    <property type="match status" value="1"/>
</dbReference>
<feature type="domain" description="HTH tetR-type" evidence="5">
    <location>
        <begin position="6"/>
        <end position="66"/>
    </location>
</feature>
<dbReference type="InterPro" id="IPR011075">
    <property type="entry name" value="TetR_C"/>
</dbReference>
<dbReference type="InterPro" id="IPR036271">
    <property type="entry name" value="Tet_transcr_reg_TetR-rel_C_sf"/>
</dbReference>
<dbReference type="InterPro" id="IPR009057">
    <property type="entry name" value="Homeodomain-like_sf"/>
</dbReference>
<reference evidence="6 7" key="1">
    <citation type="submission" date="2019-10" db="EMBL/GenBank/DDBJ databases">
        <title>Nocardia macrotermitis sp. nov. and Nocardia aurantia sp. nov., isolated from the gut of fungus growing-termite Macrotermes natalensis.</title>
        <authorList>
            <person name="Benndorf R."/>
            <person name="Schwitalla J."/>
            <person name="Martin K."/>
            <person name="De Beer W."/>
            <person name="Kaster A.-K."/>
            <person name="Vollmers J."/>
            <person name="Poulsen M."/>
            <person name="Beemelmanns C."/>
        </authorList>
    </citation>
    <scope>NUCLEOTIDE SEQUENCE [LARGE SCALE GENOMIC DNA]</scope>
    <source>
        <strain evidence="6 7">RB56</strain>
    </source>
</reference>
<dbReference type="SUPFAM" id="SSF48498">
    <property type="entry name" value="Tetracyclin repressor-like, C-terminal domain"/>
    <property type="match status" value="1"/>
</dbReference>
<dbReference type="Proteomes" id="UP000431401">
    <property type="component" value="Unassembled WGS sequence"/>
</dbReference>
<dbReference type="RefSeq" id="WP_319943776.1">
    <property type="nucleotide sequence ID" value="NZ_WEGI01000014.1"/>
</dbReference>
<dbReference type="SUPFAM" id="SSF46689">
    <property type="entry name" value="Homeodomain-like"/>
    <property type="match status" value="1"/>
</dbReference>
<dbReference type="AlphaFoldDB" id="A0A7K0DYH2"/>
<dbReference type="InterPro" id="IPR001647">
    <property type="entry name" value="HTH_TetR"/>
</dbReference>
<evidence type="ECO:0000256" key="2">
    <source>
        <dbReference type="ARBA" id="ARBA00023125"/>
    </source>
</evidence>
<dbReference type="GO" id="GO:0003677">
    <property type="term" value="F:DNA binding"/>
    <property type="evidence" value="ECO:0007669"/>
    <property type="project" value="UniProtKB-UniRule"/>
</dbReference>
<keyword evidence="1" id="KW-0805">Transcription regulation</keyword>
<gene>
    <name evidence="6" type="primary">comR_3</name>
    <name evidence="6" type="ORF">NRB56_61690</name>
</gene>
<dbReference type="Pfam" id="PF16925">
    <property type="entry name" value="TetR_C_13"/>
    <property type="match status" value="1"/>
</dbReference>
<proteinExistence type="predicted"/>
<dbReference type="PANTHER" id="PTHR47506">
    <property type="entry name" value="TRANSCRIPTIONAL REGULATORY PROTEIN"/>
    <property type="match status" value="1"/>
</dbReference>
<dbReference type="Gene3D" id="1.10.10.60">
    <property type="entry name" value="Homeodomain-like"/>
    <property type="match status" value="1"/>
</dbReference>
<protein>
    <submittedName>
        <fullName evidence="6">HTH-type transcriptional repressor ComR</fullName>
    </submittedName>
</protein>
<feature type="DNA-binding region" description="H-T-H motif" evidence="4">
    <location>
        <begin position="29"/>
        <end position="48"/>
    </location>
</feature>
<dbReference type="PROSITE" id="PS50977">
    <property type="entry name" value="HTH_TETR_2"/>
    <property type="match status" value="1"/>
</dbReference>
<dbReference type="Gene3D" id="1.10.357.10">
    <property type="entry name" value="Tetracycline Repressor, domain 2"/>
    <property type="match status" value="1"/>
</dbReference>
<dbReference type="PANTHER" id="PTHR47506:SF1">
    <property type="entry name" value="HTH-TYPE TRANSCRIPTIONAL REGULATOR YJDC"/>
    <property type="match status" value="1"/>
</dbReference>
<evidence type="ECO:0000313" key="6">
    <source>
        <dbReference type="EMBL" id="MQY30567.1"/>
    </source>
</evidence>
<evidence type="ECO:0000256" key="3">
    <source>
        <dbReference type="ARBA" id="ARBA00023163"/>
    </source>
</evidence>
<sequence length="203" mass="21653">MARPRTFDESTVARHARETFHDHGYTATSVEQLTAATGLPRSSLYGAFGDKHGLFLRAFEQYCDEEMAAVRTELAGADREAFARLRRHLRGKTADPVASRRGCLLAKATAELADRDPDVARISAAAYRIYEQALTECLRAAQAAGDARSDLDPGAGGALLLAVLRGIEALGRAGHSEPALRAIADSAVAMLAAGHPATVEDRP</sequence>
<keyword evidence="7" id="KW-1185">Reference proteome</keyword>
<evidence type="ECO:0000313" key="7">
    <source>
        <dbReference type="Proteomes" id="UP000431401"/>
    </source>
</evidence>
<organism evidence="6 7">
    <name type="scientific">Nocardia aurantia</name>
    <dbReference type="NCBI Taxonomy" id="2585199"/>
    <lineage>
        <taxon>Bacteria</taxon>
        <taxon>Bacillati</taxon>
        <taxon>Actinomycetota</taxon>
        <taxon>Actinomycetes</taxon>
        <taxon>Mycobacteriales</taxon>
        <taxon>Nocardiaceae</taxon>
        <taxon>Nocardia</taxon>
    </lineage>
</organism>
<evidence type="ECO:0000256" key="1">
    <source>
        <dbReference type="ARBA" id="ARBA00023015"/>
    </source>
</evidence>
<evidence type="ECO:0000259" key="5">
    <source>
        <dbReference type="PROSITE" id="PS50977"/>
    </source>
</evidence>
<comment type="caution">
    <text evidence="6">The sequence shown here is derived from an EMBL/GenBank/DDBJ whole genome shotgun (WGS) entry which is preliminary data.</text>
</comment>
<evidence type="ECO:0000256" key="4">
    <source>
        <dbReference type="PROSITE-ProRule" id="PRU00335"/>
    </source>
</evidence>
<accession>A0A7K0DYH2</accession>
<keyword evidence="3" id="KW-0804">Transcription</keyword>
<dbReference type="EMBL" id="WEGI01000014">
    <property type="protein sequence ID" value="MQY30567.1"/>
    <property type="molecule type" value="Genomic_DNA"/>
</dbReference>
<name>A0A7K0DYH2_9NOCA</name>